<evidence type="ECO:0000313" key="4">
    <source>
        <dbReference type="EMBL" id="EDM01616.1"/>
    </source>
</evidence>
<accession>A6IMH3</accession>
<dbReference type="InterPro" id="IPR013087">
    <property type="entry name" value="Znf_C2H2_type"/>
</dbReference>
<protein>
    <submittedName>
        <fullName evidence="4">RCG30316</fullName>
    </submittedName>
</protein>
<keyword evidence="1" id="KW-0862">Zinc</keyword>
<keyword evidence="1" id="KW-0863">Zinc-finger</keyword>
<dbReference type="PROSITE" id="PS50157">
    <property type="entry name" value="ZINC_FINGER_C2H2_2"/>
    <property type="match status" value="1"/>
</dbReference>
<feature type="domain" description="C2H2-type" evidence="3">
    <location>
        <begin position="33"/>
        <end position="60"/>
    </location>
</feature>
<sequence>MRSLYTVENGGEAFRTKENGKRPQQSSRGEKPDTCGECRKVFRWPKGFSIHQRLHLTKRFCAHEHCGKGFCHWAFSRYVRELT</sequence>
<dbReference type="Proteomes" id="UP000234681">
    <property type="component" value="Chromosome 4"/>
</dbReference>
<dbReference type="AlphaFoldDB" id="A6IMH3"/>
<reference evidence="4 5" key="1">
    <citation type="submission" date="2005-09" db="EMBL/GenBank/DDBJ databases">
        <authorList>
            <person name="Mural R.J."/>
            <person name="Li P.W."/>
            <person name="Adams M.D."/>
            <person name="Amanatides P.G."/>
            <person name="Baden-Tillson H."/>
            <person name="Barnstead M."/>
            <person name="Chin S.H."/>
            <person name="Dew I."/>
            <person name="Evans C.A."/>
            <person name="Ferriera S."/>
            <person name="Flanigan M."/>
            <person name="Fosler C."/>
            <person name="Glodek A."/>
            <person name="Gu Z."/>
            <person name="Holt R.A."/>
            <person name="Jennings D."/>
            <person name="Kraft C.L."/>
            <person name="Lu F."/>
            <person name="Nguyen T."/>
            <person name="Nusskern D.R."/>
            <person name="Pfannkoch C.M."/>
            <person name="Sitter C."/>
            <person name="Sutton G.G."/>
            <person name="Venter J.C."/>
            <person name="Wang Z."/>
            <person name="Woodage T."/>
            <person name="Zheng X.H."/>
            <person name="Zhong F."/>
        </authorList>
    </citation>
    <scope>NUCLEOTIDE SEQUENCE [LARGE SCALE GENOMIC DNA]</scope>
    <source>
        <strain>BN</strain>
        <strain evidence="5">Sprague-Dawley</strain>
    </source>
</reference>
<evidence type="ECO:0000259" key="3">
    <source>
        <dbReference type="PROSITE" id="PS50157"/>
    </source>
</evidence>
<dbReference type="EMBL" id="CH473964">
    <property type="protein sequence ID" value="EDM01616.1"/>
    <property type="molecule type" value="Genomic_DNA"/>
</dbReference>
<evidence type="ECO:0000256" key="1">
    <source>
        <dbReference type="PROSITE-ProRule" id="PRU00042"/>
    </source>
</evidence>
<name>A6IMH3_RAT</name>
<feature type="non-terminal residue" evidence="4">
    <location>
        <position position="83"/>
    </location>
</feature>
<keyword evidence="1" id="KW-0479">Metal-binding</keyword>
<evidence type="ECO:0000256" key="2">
    <source>
        <dbReference type="SAM" id="MobiDB-lite"/>
    </source>
</evidence>
<dbReference type="PROSITE" id="PS00028">
    <property type="entry name" value="ZINC_FINGER_C2H2_1"/>
    <property type="match status" value="1"/>
</dbReference>
<organism evidence="4 5">
    <name type="scientific">Rattus norvegicus</name>
    <name type="common">Rat</name>
    <dbReference type="NCBI Taxonomy" id="10116"/>
    <lineage>
        <taxon>Eukaryota</taxon>
        <taxon>Metazoa</taxon>
        <taxon>Chordata</taxon>
        <taxon>Craniata</taxon>
        <taxon>Vertebrata</taxon>
        <taxon>Euteleostomi</taxon>
        <taxon>Mammalia</taxon>
        <taxon>Eutheria</taxon>
        <taxon>Euarchontoglires</taxon>
        <taxon>Glires</taxon>
        <taxon>Rodentia</taxon>
        <taxon>Myomorpha</taxon>
        <taxon>Muroidea</taxon>
        <taxon>Muridae</taxon>
        <taxon>Murinae</taxon>
        <taxon>Rattus</taxon>
    </lineage>
</organism>
<gene>
    <name evidence="4" type="ORF">rCG_30316</name>
</gene>
<evidence type="ECO:0000313" key="5">
    <source>
        <dbReference type="Proteomes" id="UP000234681"/>
    </source>
</evidence>
<proteinExistence type="predicted"/>
<feature type="region of interest" description="Disordered" evidence="2">
    <location>
        <begin position="1"/>
        <end position="34"/>
    </location>
</feature>
<dbReference type="GO" id="GO:0008270">
    <property type="term" value="F:zinc ion binding"/>
    <property type="evidence" value="ECO:0007669"/>
    <property type="project" value="UniProtKB-KW"/>
</dbReference>
<dbReference type="InterPro" id="IPR036236">
    <property type="entry name" value="Znf_C2H2_sf"/>
</dbReference>
<dbReference type="Gene3D" id="3.30.160.60">
    <property type="entry name" value="Classic Zinc Finger"/>
    <property type="match status" value="1"/>
</dbReference>
<dbReference type="SUPFAM" id="SSF57667">
    <property type="entry name" value="beta-beta-alpha zinc fingers"/>
    <property type="match status" value="1"/>
</dbReference>